<dbReference type="SFLD" id="SFLDG00358">
    <property type="entry name" value="Main_(cytGST)"/>
    <property type="match status" value="1"/>
</dbReference>
<dbReference type="InterPro" id="IPR050983">
    <property type="entry name" value="GST_Omega/HSP26"/>
</dbReference>
<dbReference type="PROSITE" id="PS50405">
    <property type="entry name" value="GST_CTER"/>
    <property type="match status" value="1"/>
</dbReference>
<accession>A0A1N6EZT2</accession>
<keyword evidence="7" id="KW-1185">Reference proteome</keyword>
<sequence>MNLPKLRLISFKLCPFVQRTVITLLHKDVPYDIDYIDLNDPPEWFKELSPLGKVPVLQVDGKEVIFESAVIQEYVDEITPPPLQPEDPLLRAKNRAWISYGGEMIMKMHGMVTAKDAEAFNEASDAFAAMLARVNDVHSGSDYFNGDAFALIDAAYAPIFMRLDRLCQECGVTVLDLYPKLKRWSDNLLALPSVQHSVVEEFPMMYRKMLEKMDGYLATQLK</sequence>
<dbReference type="SUPFAM" id="SSF52833">
    <property type="entry name" value="Thioredoxin-like"/>
    <property type="match status" value="1"/>
</dbReference>
<evidence type="ECO:0000256" key="2">
    <source>
        <dbReference type="ARBA" id="ARBA00022679"/>
    </source>
</evidence>
<evidence type="ECO:0000256" key="1">
    <source>
        <dbReference type="ARBA" id="ARBA00012452"/>
    </source>
</evidence>
<name>A0A1N6EZT2_9GAMM</name>
<dbReference type="Gene3D" id="3.40.30.10">
    <property type="entry name" value="Glutaredoxin"/>
    <property type="match status" value="1"/>
</dbReference>
<dbReference type="InterPro" id="IPR004045">
    <property type="entry name" value="Glutathione_S-Trfase_N"/>
</dbReference>
<dbReference type="OrthoDB" id="9782992at2"/>
<dbReference type="CDD" id="cd00299">
    <property type="entry name" value="GST_C_family"/>
    <property type="match status" value="1"/>
</dbReference>
<dbReference type="InterPro" id="IPR045073">
    <property type="entry name" value="Omega/Tau-like"/>
</dbReference>
<evidence type="ECO:0000259" key="4">
    <source>
        <dbReference type="PROSITE" id="PS50404"/>
    </source>
</evidence>
<dbReference type="GO" id="GO:0005737">
    <property type="term" value="C:cytoplasm"/>
    <property type="evidence" value="ECO:0007669"/>
    <property type="project" value="TreeGrafter"/>
</dbReference>
<dbReference type="FunFam" id="3.40.30.10:FF:000123">
    <property type="entry name" value="Glutathione transferase o1"/>
    <property type="match status" value="1"/>
</dbReference>
<reference evidence="6 7" key="1">
    <citation type="submission" date="2016-11" db="EMBL/GenBank/DDBJ databases">
        <authorList>
            <person name="Jaros S."/>
            <person name="Januszkiewicz K."/>
            <person name="Wedrychowicz H."/>
        </authorList>
    </citation>
    <scope>NUCLEOTIDE SEQUENCE [LARGE SCALE GENOMIC DNA]</scope>
    <source>
        <strain evidence="6 7">DSM 17737</strain>
    </source>
</reference>
<organism evidence="6 7">
    <name type="scientific">Sulfurivirga caldicuralii</name>
    <dbReference type="NCBI Taxonomy" id="364032"/>
    <lineage>
        <taxon>Bacteria</taxon>
        <taxon>Pseudomonadati</taxon>
        <taxon>Pseudomonadota</taxon>
        <taxon>Gammaproteobacteria</taxon>
        <taxon>Thiotrichales</taxon>
        <taxon>Piscirickettsiaceae</taxon>
        <taxon>Sulfurivirga</taxon>
    </lineage>
</organism>
<protein>
    <recommendedName>
        <fullName evidence="1">glutathione transferase</fullName>
        <ecNumber evidence="1">2.5.1.18</ecNumber>
    </recommendedName>
</protein>
<dbReference type="PANTHER" id="PTHR43968:SF6">
    <property type="entry name" value="GLUTATHIONE S-TRANSFERASE OMEGA"/>
    <property type="match status" value="1"/>
</dbReference>
<dbReference type="Pfam" id="PF13409">
    <property type="entry name" value="GST_N_2"/>
    <property type="match status" value="1"/>
</dbReference>
<dbReference type="Pfam" id="PF00043">
    <property type="entry name" value="GST_C"/>
    <property type="match status" value="1"/>
</dbReference>
<keyword evidence="2 6" id="KW-0808">Transferase</keyword>
<evidence type="ECO:0000256" key="3">
    <source>
        <dbReference type="ARBA" id="ARBA00047960"/>
    </source>
</evidence>
<dbReference type="AlphaFoldDB" id="A0A1N6EZT2"/>
<dbReference type="InterPro" id="IPR036249">
    <property type="entry name" value="Thioredoxin-like_sf"/>
</dbReference>
<dbReference type="InterPro" id="IPR040079">
    <property type="entry name" value="Glutathione_S-Trfase"/>
</dbReference>
<feature type="domain" description="GST N-terminal" evidence="4">
    <location>
        <begin position="4"/>
        <end position="83"/>
    </location>
</feature>
<dbReference type="RefSeq" id="WP_074201142.1">
    <property type="nucleotide sequence ID" value="NZ_FSRE01000002.1"/>
</dbReference>
<dbReference type="EMBL" id="FSRE01000002">
    <property type="protein sequence ID" value="SIN88524.1"/>
    <property type="molecule type" value="Genomic_DNA"/>
</dbReference>
<dbReference type="SUPFAM" id="SSF47616">
    <property type="entry name" value="GST C-terminal domain-like"/>
    <property type="match status" value="1"/>
</dbReference>
<dbReference type="PANTHER" id="PTHR43968">
    <property type="match status" value="1"/>
</dbReference>
<dbReference type="Gene3D" id="1.20.1050.10">
    <property type="match status" value="1"/>
</dbReference>
<dbReference type="InterPro" id="IPR036282">
    <property type="entry name" value="Glutathione-S-Trfase_C_sf"/>
</dbReference>
<dbReference type="SFLD" id="SFLDG01152">
    <property type="entry name" value="Main.3:_Omega-_and_Tau-like"/>
    <property type="match status" value="1"/>
</dbReference>
<dbReference type="InterPro" id="IPR004046">
    <property type="entry name" value="GST_C"/>
</dbReference>
<proteinExistence type="predicted"/>
<dbReference type="InterPro" id="IPR010987">
    <property type="entry name" value="Glutathione-S-Trfase_C-like"/>
</dbReference>
<gene>
    <name evidence="6" type="ORF">SAMN05443662_0850</name>
</gene>
<evidence type="ECO:0000259" key="5">
    <source>
        <dbReference type="PROSITE" id="PS50405"/>
    </source>
</evidence>
<feature type="domain" description="GST C-terminal" evidence="5">
    <location>
        <begin position="87"/>
        <end position="207"/>
    </location>
</feature>
<dbReference type="Proteomes" id="UP000198461">
    <property type="component" value="Unassembled WGS sequence"/>
</dbReference>
<dbReference type="STRING" id="364032.SAMN05443662_0850"/>
<dbReference type="EC" id="2.5.1.18" evidence="1"/>
<comment type="catalytic activity">
    <reaction evidence="3">
        <text>RX + glutathione = an S-substituted glutathione + a halide anion + H(+)</text>
        <dbReference type="Rhea" id="RHEA:16437"/>
        <dbReference type="ChEBI" id="CHEBI:15378"/>
        <dbReference type="ChEBI" id="CHEBI:16042"/>
        <dbReference type="ChEBI" id="CHEBI:17792"/>
        <dbReference type="ChEBI" id="CHEBI:57925"/>
        <dbReference type="ChEBI" id="CHEBI:90779"/>
        <dbReference type="EC" id="2.5.1.18"/>
    </reaction>
</comment>
<dbReference type="GO" id="GO:0004364">
    <property type="term" value="F:glutathione transferase activity"/>
    <property type="evidence" value="ECO:0007669"/>
    <property type="project" value="UniProtKB-EC"/>
</dbReference>
<evidence type="ECO:0000313" key="6">
    <source>
        <dbReference type="EMBL" id="SIN88524.1"/>
    </source>
</evidence>
<dbReference type="PROSITE" id="PS50404">
    <property type="entry name" value="GST_NTER"/>
    <property type="match status" value="1"/>
</dbReference>
<evidence type="ECO:0000313" key="7">
    <source>
        <dbReference type="Proteomes" id="UP000198461"/>
    </source>
</evidence>
<dbReference type="SFLD" id="SFLDS00019">
    <property type="entry name" value="Glutathione_Transferase_(cytos"/>
    <property type="match status" value="1"/>
</dbReference>